<dbReference type="CDD" id="cd17917">
    <property type="entry name" value="DEXHc_RHA-like"/>
    <property type="match status" value="1"/>
</dbReference>
<dbReference type="GO" id="GO:0070475">
    <property type="term" value="P:rRNA base methylation"/>
    <property type="evidence" value="ECO:0007669"/>
    <property type="project" value="InterPro"/>
</dbReference>
<feature type="domain" description="Helicase ATP-binding" evidence="12">
    <location>
        <begin position="30"/>
        <end position="196"/>
    </location>
</feature>
<evidence type="ECO:0000256" key="2">
    <source>
        <dbReference type="ARBA" id="ARBA00022741"/>
    </source>
</evidence>
<dbReference type="Pfam" id="PF18044">
    <property type="entry name" value="zf-CCCH_4"/>
    <property type="match status" value="1"/>
</dbReference>
<dbReference type="GO" id="GO:0016787">
    <property type="term" value="F:hydrolase activity"/>
    <property type="evidence" value="ECO:0007669"/>
    <property type="project" value="UniProtKB-KW"/>
</dbReference>
<evidence type="ECO:0000259" key="10">
    <source>
        <dbReference type="PROSITE" id="PS50089"/>
    </source>
</evidence>
<evidence type="ECO:0000256" key="5">
    <source>
        <dbReference type="ARBA" id="ARBA00022806"/>
    </source>
</evidence>
<evidence type="ECO:0000256" key="1">
    <source>
        <dbReference type="ARBA" id="ARBA00022723"/>
    </source>
</evidence>
<dbReference type="GO" id="GO:0005524">
    <property type="term" value="F:ATP binding"/>
    <property type="evidence" value="ECO:0007669"/>
    <property type="project" value="UniProtKB-KW"/>
</dbReference>
<evidence type="ECO:0000256" key="9">
    <source>
        <dbReference type="SAM" id="MobiDB-lite"/>
    </source>
</evidence>
<dbReference type="EMBL" id="JAQMWT010000435">
    <property type="protein sequence ID" value="KAJ8601363.1"/>
    <property type="molecule type" value="Genomic_DNA"/>
</dbReference>
<dbReference type="SMART" id="SM00356">
    <property type="entry name" value="ZnF_C3H1"/>
    <property type="match status" value="2"/>
</dbReference>
<name>A0AAD7XJ69_9STRA</name>
<dbReference type="PROSITE" id="PS50103">
    <property type="entry name" value="ZF_C3H1"/>
    <property type="match status" value="2"/>
</dbReference>
<dbReference type="Gene3D" id="3.40.50.300">
    <property type="entry name" value="P-loop containing nucleotide triphosphate hydrolases"/>
    <property type="match status" value="2"/>
</dbReference>
<keyword evidence="3 8" id="KW-0863">Zinc-finger</keyword>
<feature type="zinc finger region" description="C3H1-type" evidence="8">
    <location>
        <begin position="758"/>
        <end position="781"/>
    </location>
</feature>
<evidence type="ECO:0000259" key="12">
    <source>
        <dbReference type="PROSITE" id="PS51192"/>
    </source>
</evidence>
<dbReference type="PROSITE" id="PS00518">
    <property type="entry name" value="ZF_RING_1"/>
    <property type="match status" value="1"/>
</dbReference>
<feature type="domain" description="C3H1-type" evidence="11">
    <location>
        <begin position="758"/>
        <end position="781"/>
    </location>
</feature>
<feature type="domain" description="RING-type" evidence="10">
    <location>
        <begin position="1004"/>
        <end position="1049"/>
    </location>
</feature>
<dbReference type="Pfam" id="PF10354">
    <property type="entry name" value="BMT5-like"/>
    <property type="match status" value="1"/>
</dbReference>
<evidence type="ECO:0008006" key="16">
    <source>
        <dbReference type="Google" id="ProtNLM"/>
    </source>
</evidence>
<reference evidence="14" key="1">
    <citation type="submission" date="2023-01" db="EMBL/GenBank/DDBJ databases">
        <title>Metagenome sequencing of chrysophaentin producing Chrysophaeum taylorii.</title>
        <authorList>
            <person name="Davison J."/>
            <person name="Bewley C."/>
        </authorList>
    </citation>
    <scope>NUCLEOTIDE SEQUENCE</scope>
    <source>
        <strain evidence="14">NIES-1699</strain>
    </source>
</reference>
<dbReference type="PROSITE" id="PS50089">
    <property type="entry name" value="ZF_RING_2"/>
    <property type="match status" value="1"/>
</dbReference>
<dbReference type="AlphaFoldDB" id="A0AAD7XJ69"/>
<dbReference type="InterPro" id="IPR014001">
    <property type="entry name" value="Helicase_ATP-bd"/>
</dbReference>
<dbReference type="GO" id="GO:0070042">
    <property type="term" value="F:rRNA (uridine-N3-)-methyltransferase activity"/>
    <property type="evidence" value="ECO:0007669"/>
    <property type="project" value="InterPro"/>
</dbReference>
<gene>
    <name evidence="14" type="ORF">CTAYLR_005010</name>
</gene>
<evidence type="ECO:0000256" key="3">
    <source>
        <dbReference type="ARBA" id="ARBA00022771"/>
    </source>
</evidence>
<organism evidence="14 15">
    <name type="scientific">Chrysophaeum taylorii</name>
    <dbReference type="NCBI Taxonomy" id="2483200"/>
    <lineage>
        <taxon>Eukaryota</taxon>
        <taxon>Sar</taxon>
        <taxon>Stramenopiles</taxon>
        <taxon>Ochrophyta</taxon>
        <taxon>Pelagophyceae</taxon>
        <taxon>Pelagomonadales</taxon>
        <taxon>Pelagomonadaceae</taxon>
        <taxon>Chrysophaeum</taxon>
    </lineage>
</organism>
<dbReference type="InterPro" id="IPR000571">
    <property type="entry name" value="Znf_CCCH"/>
</dbReference>
<keyword evidence="5" id="KW-0347">Helicase</keyword>
<dbReference type="SMART" id="SM00487">
    <property type="entry name" value="DEXDc"/>
    <property type="match status" value="1"/>
</dbReference>
<feature type="compositionally biased region" description="Low complexity" evidence="9">
    <location>
        <begin position="1067"/>
        <end position="1080"/>
    </location>
</feature>
<dbReference type="InterPro" id="IPR041367">
    <property type="entry name" value="Znf-CCCH_4"/>
</dbReference>
<dbReference type="GO" id="GO:0004386">
    <property type="term" value="F:helicase activity"/>
    <property type="evidence" value="ECO:0007669"/>
    <property type="project" value="UniProtKB-KW"/>
</dbReference>
<dbReference type="SMART" id="SM00490">
    <property type="entry name" value="HELICc"/>
    <property type="match status" value="1"/>
</dbReference>
<feature type="region of interest" description="Disordered" evidence="9">
    <location>
        <begin position="1059"/>
        <end position="1080"/>
    </location>
</feature>
<dbReference type="InterPro" id="IPR027417">
    <property type="entry name" value="P-loop_NTPase"/>
</dbReference>
<dbReference type="InterPro" id="IPR002464">
    <property type="entry name" value="DNA/RNA_helicase_DEAH_CS"/>
</dbReference>
<feature type="domain" description="C3H1-type" evidence="11">
    <location>
        <begin position="727"/>
        <end position="754"/>
    </location>
</feature>
<dbReference type="SUPFAM" id="SSF57850">
    <property type="entry name" value="RING/U-box"/>
    <property type="match status" value="1"/>
</dbReference>
<dbReference type="InterPro" id="IPR017907">
    <property type="entry name" value="Znf_RING_CS"/>
</dbReference>
<evidence type="ECO:0000259" key="11">
    <source>
        <dbReference type="PROSITE" id="PS50103"/>
    </source>
</evidence>
<keyword evidence="2" id="KW-0547">Nucleotide-binding</keyword>
<dbReference type="Pfam" id="PF14608">
    <property type="entry name" value="zf-CCCH_2"/>
    <property type="match status" value="1"/>
</dbReference>
<evidence type="ECO:0000313" key="14">
    <source>
        <dbReference type="EMBL" id="KAJ8601363.1"/>
    </source>
</evidence>
<dbReference type="InterPro" id="IPR013083">
    <property type="entry name" value="Znf_RING/FYVE/PHD"/>
</dbReference>
<dbReference type="GO" id="GO:0008270">
    <property type="term" value="F:zinc ion binding"/>
    <property type="evidence" value="ECO:0007669"/>
    <property type="project" value="UniProtKB-KW"/>
</dbReference>
<protein>
    <recommendedName>
        <fullName evidence="16">RNA helicase</fullName>
    </recommendedName>
</protein>
<sequence length="1080" mass="119737">MAVAQRALREMQQQGSEARLPIWEHKERVLRSVEQNAVSLVYGSTGSGKSTQVPQMLLERYPGSRIVCTQPRRLAAVAIAGRVAAERGTSDEVGYRIGHHKAWNASTARMMFVTAGLLLQQIKQEGEAALEGVAVLVIDEVHERSIESDVLLASVRRLLISSARLRRTTKVVLMSATLDLERYVRYMRLSEEEHVNMVNVVSEQAPSATGTYRRVEEIYLCEMARATRLDARDAIFSSLEGRVNSLLGGGAFSSSSSMDEEGDVDFELLVTKFAHESVLHAAIASIVGFVVASSESPTSTLVFLPTYRALQTQHEALLASNLDIDVAILHSSVELEACLAAVGKRATARSVVVLSTNIAESSVTLPEVVDVIDSCLTNQVVWDHETRTSRSRVVFASKAQCDQRRGRVGRVREGVCWRLVPRAAFHAASSRAKMQVFETPAIKLQALDKMALSLVASKARDISEALLGDVLDPPLARHVDLSLEFLALIDAVAETPHRRLGVRRTATRYGQILSDLPVSLDAARLAVALACRGLARLGALAAAVLSAVPKPVKRPFAGSRDQREKYRLNLLRFSKNIPKGVLPAFDELCAHVAAYEFFEAHCLDPSRSRRLDEARPLEEEEEEMTAFCEAHDLVLSAIREVQAEAAVILTVLHRHRPPGVAGRVPSYRRFRTDLEPHVCVFLENQPLPRKCTPSHQSSPVDVVFARDEIFTLRECYDYVFPPPPVEDESPAACRFFARGRCTRGASCRFSHDASRPLVCPYFLSTTGCRFGNACAYLHAGAERTPPPPRFDFADCVRRVNDAVADSDPHSYDAYASIVLLGEATFAFAELLVRQNPRKRIVATTPDPLPTTPRVAWLQAQPDVNVYGDLDATVDWPFLNALVPDLVVFNFPHAGVPDLERNSNLIDRFFRAAFNATLRAGPLRLHLALSNDEFSRWSVLDVARDNFFYLETSFDFDFDAFSYHPVNNDGTRRTKLDRPVVYEFTSGNPPARIRAHVPPPEAPTCCVCLDVLHDDFTLRMDCSHMVCASCAQGLRTHSHGAFCFPCPLCRQLHFDDPDNVLRGPPPMRSQSQSRSRSRSLT</sequence>
<evidence type="ECO:0000256" key="7">
    <source>
        <dbReference type="ARBA" id="ARBA00022840"/>
    </source>
</evidence>
<evidence type="ECO:0000259" key="13">
    <source>
        <dbReference type="PROSITE" id="PS51194"/>
    </source>
</evidence>
<keyword evidence="6 8" id="KW-0862">Zinc</keyword>
<dbReference type="PROSITE" id="PS00690">
    <property type="entry name" value="DEAH_ATP_HELICASE"/>
    <property type="match status" value="1"/>
</dbReference>
<dbReference type="Gene3D" id="4.10.1000.10">
    <property type="entry name" value="Zinc finger, CCCH-type"/>
    <property type="match status" value="1"/>
</dbReference>
<comment type="caution">
    <text evidence="14">The sequence shown here is derived from an EMBL/GenBank/DDBJ whole genome shotgun (WGS) entry which is preliminary data.</text>
</comment>
<dbReference type="PROSITE" id="PS51192">
    <property type="entry name" value="HELICASE_ATP_BIND_1"/>
    <property type="match status" value="1"/>
</dbReference>
<keyword evidence="15" id="KW-1185">Reference proteome</keyword>
<keyword evidence="7" id="KW-0067">ATP-binding</keyword>
<dbReference type="InterPro" id="IPR001650">
    <property type="entry name" value="Helicase_C-like"/>
</dbReference>
<dbReference type="SUPFAM" id="SSF90229">
    <property type="entry name" value="CCCH zinc finger"/>
    <property type="match status" value="1"/>
</dbReference>
<keyword evidence="1 8" id="KW-0479">Metal-binding</keyword>
<evidence type="ECO:0000256" key="6">
    <source>
        <dbReference type="ARBA" id="ARBA00022833"/>
    </source>
</evidence>
<proteinExistence type="predicted"/>
<dbReference type="InterPro" id="IPR001841">
    <property type="entry name" value="Znf_RING"/>
</dbReference>
<evidence type="ECO:0000256" key="4">
    <source>
        <dbReference type="ARBA" id="ARBA00022801"/>
    </source>
</evidence>
<dbReference type="PANTHER" id="PTHR18934">
    <property type="entry name" value="ATP-DEPENDENT RNA HELICASE"/>
    <property type="match status" value="1"/>
</dbReference>
<dbReference type="Proteomes" id="UP001230188">
    <property type="component" value="Unassembled WGS sequence"/>
</dbReference>
<dbReference type="Pfam" id="PF00270">
    <property type="entry name" value="DEAD"/>
    <property type="match status" value="1"/>
</dbReference>
<dbReference type="InterPro" id="IPR011545">
    <property type="entry name" value="DEAD/DEAH_box_helicase_dom"/>
</dbReference>
<feature type="domain" description="Helicase C-terminal" evidence="13">
    <location>
        <begin position="285"/>
        <end position="455"/>
    </location>
</feature>
<evidence type="ECO:0000313" key="15">
    <source>
        <dbReference type="Proteomes" id="UP001230188"/>
    </source>
</evidence>
<dbReference type="SUPFAM" id="SSF52540">
    <property type="entry name" value="P-loop containing nucleoside triphosphate hydrolases"/>
    <property type="match status" value="1"/>
</dbReference>
<dbReference type="InterPro" id="IPR019446">
    <property type="entry name" value="BMT5-like"/>
</dbReference>
<dbReference type="PROSITE" id="PS51194">
    <property type="entry name" value="HELICASE_CTER"/>
    <property type="match status" value="1"/>
</dbReference>
<dbReference type="InterPro" id="IPR036855">
    <property type="entry name" value="Znf_CCCH_sf"/>
</dbReference>
<dbReference type="GO" id="GO:0003723">
    <property type="term" value="F:RNA binding"/>
    <property type="evidence" value="ECO:0007669"/>
    <property type="project" value="TreeGrafter"/>
</dbReference>
<keyword evidence="4" id="KW-0378">Hydrolase</keyword>
<feature type="zinc finger region" description="C3H1-type" evidence="8">
    <location>
        <begin position="727"/>
        <end position="754"/>
    </location>
</feature>
<evidence type="ECO:0000256" key="8">
    <source>
        <dbReference type="PROSITE-ProRule" id="PRU00723"/>
    </source>
</evidence>
<accession>A0AAD7XJ69</accession>
<dbReference type="Gene3D" id="3.30.40.10">
    <property type="entry name" value="Zinc/RING finger domain, C3HC4 (zinc finger)"/>
    <property type="match status" value="1"/>
</dbReference>
<dbReference type="Pfam" id="PF00271">
    <property type="entry name" value="Helicase_C"/>
    <property type="match status" value="1"/>
</dbReference>
<dbReference type="PANTHER" id="PTHR18934:SF221">
    <property type="entry name" value="ATP-DEPENDENT RNA HELICASE DHX34-RELATED"/>
    <property type="match status" value="1"/>
</dbReference>